<evidence type="ECO:0000313" key="5">
    <source>
        <dbReference type="Proteomes" id="UP000242547"/>
    </source>
</evidence>
<dbReference type="InterPro" id="IPR000801">
    <property type="entry name" value="Esterase-like"/>
</dbReference>
<dbReference type="RefSeq" id="WP_103167266.1">
    <property type="nucleotide sequence ID" value="NZ_CP130489.1"/>
</dbReference>
<dbReference type="EMBL" id="PYZI01000002">
    <property type="protein sequence ID" value="PTF14847.1"/>
    <property type="molecule type" value="Genomic_DNA"/>
</dbReference>
<evidence type="ECO:0000313" key="2">
    <source>
        <dbReference type="EMBL" id="PTF13673.1"/>
    </source>
</evidence>
<evidence type="ECO:0000313" key="1">
    <source>
        <dbReference type="EMBL" id="PTE71905.1"/>
    </source>
</evidence>
<reference evidence="4 5" key="1">
    <citation type="journal article" date="2016" name="Front. Microbiol.">
        <title>Comprehensive Phylogenetic Analysis of Bovine Non-aureus Staphylococci Species Based on Whole-Genome Sequencing.</title>
        <authorList>
            <person name="Naushad S."/>
            <person name="Barkema H.W."/>
            <person name="Luby C."/>
            <person name="Condas L.A."/>
            <person name="Nobrega D.B."/>
            <person name="Carson D.A."/>
            <person name="De Buck J."/>
        </authorList>
    </citation>
    <scope>NUCLEOTIDE SEQUENCE [LARGE SCALE GENOMIC DNA]</scope>
    <source>
        <strain evidence="3 4">SNUC 1409</strain>
        <strain evidence="2 6">SNUC 4143</strain>
        <strain evidence="1 5">SNUC 761</strain>
    </source>
</reference>
<sequence length="253" mass="28894">MAFMTVNYLSPTLGMNQSFTAIIPEDESFFKQSQSPQPLKTLLLLHGLSSDATSYPRFTSIERYAEEHHLAVIMPNADHSAYANMTYGHSYYDYILEMYHYAHQVFPLSTRREDNFIAGHSMGGYGTMKFALTQPELFSKASPLSSVFQAQDLMNLDYSDFAPKAITGEDTNIKGTELDTYHLVDKAIENEATLPQLLIQCGTEDFLYDDNQQFMAYLDEKGISYQYEEGPGAHDYAFWDKAIKRTIEWLVEE</sequence>
<comment type="caution">
    <text evidence="2">The sequence shown here is derived from an EMBL/GenBank/DDBJ whole genome shotgun (WGS) entry which is preliminary data.</text>
</comment>
<proteinExistence type="predicted"/>
<reference evidence="2" key="3">
    <citation type="submission" date="2018-03" db="EMBL/GenBank/DDBJ databases">
        <authorList>
            <person name="Keele B.F."/>
        </authorList>
    </citation>
    <scope>NUCLEOTIDE SEQUENCE</scope>
    <source>
        <strain evidence="2">SNUC 4143</strain>
        <strain evidence="1">SNUC 761</strain>
    </source>
</reference>
<dbReference type="Proteomes" id="UP000242547">
    <property type="component" value="Unassembled WGS sequence"/>
</dbReference>
<accession>A0A2K4DID9</accession>
<protein>
    <submittedName>
        <fullName evidence="2">Esterase family protein</fullName>
    </submittedName>
</protein>
<dbReference type="GeneID" id="48886958"/>
<dbReference type="GO" id="GO:0016747">
    <property type="term" value="F:acyltransferase activity, transferring groups other than amino-acyl groups"/>
    <property type="evidence" value="ECO:0007669"/>
    <property type="project" value="TreeGrafter"/>
</dbReference>
<dbReference type="PANTHER" id="PTHR48098">
    <property type="entry name" value="ENTEROCHELIN ESTERASE-RELATED"/>
    <property type="match status" value="1"/>
</dbReference>
<dbReference type="Proteomes" id="UP000243350">
    <property type="component" value="Unassembled WGS sequence"/>
</dbReference>
<dbReference type="SUPFAM" id="SSF53474">
    <property type="entry name" value="alpha/beta-Hydrolases"/>
    <property type="match status" value="1"/>
</dbReference>
<evidence type="ECO:0000313" key="3">
    <source>
        <dbReference type="EMBL" id="PTF14847.1"/>
    </source>
</evidence>
<dbReference type="EMBL" id="PYZH01000052">
    <property type="protein sequence ID" value="PTF13673.1"/>
    <property type="molecule type" value="Genomic_DNA"/>
</dbReference>
<evidence type="ECO:0000313" key="4">
    <source>
        <dbReference type="Proteomes" id="UP000242088"/>
    </source>
</evidence>
<dbReference type="Proteomes" id="UP000242088">
    <property type="component" value="Unassembled WGS sequence"/>
</dbReference>
<dbReference type="AlphaFoldDB" id="A0A2K4DID9"/>
<dbReference type="Pfam" id="PF00756">
    <property type="entry name" value="Esterase"/>
    <property type="match status" value="1"/>
</dbReference>
<organism evidence="2 6">
    <name type="scientific">Staphylococcus devriesei</name>
    <dbReference type="NCBI Taxonomy" id="586733"/>
    <lineage>
        <taxon>Bacteria</taxon>
        <taxon>Bacillati</taxon>
        <taxon>Bacillota</taxon>
        <taxon>Bacilli</taxon>
        <taxon>Bacillales</taxon>
        <taxon>Staphylococcaceae</taxon>
        <taxon>Staphylococcus</taxon>
    </lineage>
</organism>
<dbReference type="InterPro" id="IPR029058">
    <property type="entry name" value="AB_hydrolase_fold"/>
</dbReference>
<evidence type="ECO:0000313" key="6">
    <source>
        <dbReference type="Proteomes" id="UP000243350"/>
    </source>
</evidence>
<dbReference type="InterPro" id="IPR050583">
    <property type="entry name" value="Mycobacterial_A85_antigen"/>
</dbReference>
<reference evidence="3" key="2">
    <citation type="submission" date="2018-03" db="EMBL/GenBank/DDBJ databases">
        <authorList>
            <person name="Naushad S."/>
        </authorList>
    </citation>
    <scope>NUCLEOTIDE SEQUENCE</scope>
    <source>
        <strain evidence="3">SNUC 1409</strain>
    </source>
</reference>
<dbReference type="Gene3D" id="3.40.50.1820">
    <property type="entry name" value="alpha/beta hydrolase"/>
    <property type="match status" value="1"/>
</dbReference>
<name>A0A2K4DID9_9STAP</name>
<dbReference type="OrthoDB" id="9803578at2"/>
<dbReference type="EMBL" id="PYZL01000064">
    <property type="protein sequence ID" value="PTE71905.1"/>
    <property type="molecule type" value="Genomic_DNA"/>
</dbReference>
<dbReference type="PANTHER" id="PTHR48098:SF1">
    <property type="entry name" value="DIACYLGLYCEROL ACYLTRANSFERASE_MYCOLYLTRANSFERASE AG85A"/>
    <property type="match status" value="1"/>
</dbReference>
<gene>
    <name evidence="1" type="ORF">BUY44_08825</name>
    <name evidence="3" type="ORF">BUY47_02265</name>
    <name evidence="2" type="ORF">BUY48_08435</name>
</gene>
<keyword evidence="4" id="KW-1185">Reference proteome</keyword>